<gene>
    <name evidence="1" type="ORF">Vadar_024877</name>
</gene>
<proteinExistence type="predicted"/>
<reference evidence="1 2" key="1">
    <citation type="journal article" date="2021" name="Hortic Res">
        <title>High-quality reference genome and annotation aids understanding of berry development for evergreen blueberry (Vaccinium darrowii).</title>
        <authorList>
            <person name="Yu J."/>
            <person name="Hulse-Kemp A.M."/>
            <person name="Babiker E."/>
            <person name="Staton M."/>
        </authorList>
    </citation>
    <scope>NUCLEOTIDE SEQUENCE [LARGE SCALE GENOMIC DNA]</scope>
    <source>
        <strain evidence="2">cv. NJ 8807/NJ 8810</strain>
        <tissue evidence="1">Young leaf</tissue>
    </source>
</reference>
<comment type="caution">
    <text evidence="1">The sequence shown here is derived from an EMBL/GenBank/DDBJ whole genome shotgun (WGS) entry which is preliminary data.</text>
</comment>
<dbReference type="EMBL" id="CM037151">
    <property type="protein sequence ID" value="KAH7844148.1"/>
    <property type="molecule type" value="Genomic_DNA"/>
</dbReference>
<evidence type="ECO:0000313" key="2">
    <source>
        <dbReference type="Proteomes" id="UP000828048"/>
    </source>
</evidence>
<evidence type="ECO:0000313" key="1">
    <source>
        <dbReference type="EMBL" id="KAH7844148.1"/>
    </source>
</evidence>
<dbReference type="Proteomes" id="UP000828048">
    <property type="component" value="Chromosome 1"/>
</dbReference>
<organism evidence="1 2">
    <name type="scientific">Vaccinium darrowii</name>
    <dbReference type="NCBI Taxonomy" id="229202"/>
    <lineage>
        <taxon>Eukaryota</taxon>
        <taxon>Viridiplantae</taxon>
        <taxon>Streptophyta</taxon>
        <taxon>Embryophyta</taxon>
        <taxon>Tracheophyta</taxon>
        <taxon>Spermatophyta</taxon>
        <taxon>Magnoliopsida</taxon>
        <taxon>eudicotyledons</taxon>
        <taxon>Gunneridae</taxon>
        <taxon>Pentapetalae</taxon>
        <taxon>asterids</taxon>
        <taxon>Ericales</taxon>
        <taxon>Ericaceae</taxon>
        <taxon>Vaccinioideae</taxon>
        <taxon>Vaccinieae</taxon>
        <taxon>Vaccinium</taxon>
    </lineage>
</organism>
<protein>
    <submittedName>
        <fullName evidence="1">Uncharacterized protein</fullName>
    </submittedName>
</protein>
<sequence>MRERGYPTQNILVACDFDLIFVYASAGWEGSFHDNTIFKRVECNPRYQFPQPKEGKFYFVDAGYPNKPGFLAPYKGYKYHQADFRQGRRIIGDDKELFNRAHSLCVAVSSGLSGFSRIGSPLLHVCLWYSLKTQVQIVLSAMAFHNFIRRDRDQEDDLFPPVERQREYVFQDLPDSDPTREDREDMPQYGVLDDENDPYMNSVRNNIREQ</sequence>
<keyword evidence="2" id="KW-1185">Reference proteome</keyword>
<accession>A0ACB7XTN0</accession>
<name>A0ACB7XTN0_9ERIC</name>